<gene>
    <name evidence="2" type="ORF">PHAECO_LOCUS10690</name>
</gene>
<evidence type="ECO:0000313" key="2">
    <source>
        <dbReference type="EMBL" id="CAG9823395.1"/>
    </source>
</evidence>
<proteinExistence type="predicted"/>
<accession>A0A9N9SKE0</accession>
<organism evidence="2 3">
    <name type="scientific">Phaedon cochleariae</name>
    <name type="common">Mustard beetle</name>
    <dbReference type="NCBI Taxonomy" id="80249"/>
    <lineage>
        <taxon>Eukaryota</taxon>
        <taxon>Metazoa</taxon>
        <taxon>Ecdysozoa</taxon>
        <taxon>Arthropoda</taxon>
        <taxon>Hexapoda</taxon>
        <taxon>Insecta</taxon>
        <taxon>Pterygota</taxon>
        <taxon>Neoptera</taxon>
        <taxon>Endopterygota</taxon>
        <taxon>Coleoptera</taxon>
        <taxon>Polyphaga</taxon>
        <taxon>Cucujiformia</taxon>
        <taxon>Chrysomeloidea</taxon>
        <taxon>Chrysomelidae</taxon>
        <taxon>Chrysomelinae</taxon>
        <taxon>Chrysomelini</taxon>
        <taxon>Phaedon</taxon>
    </lineage>
</organism>
<sequence length="87" mass="10206">MNIPLSAINISEEVDKTGIWKHVNNEQNSEVKDKRKSPKTKNRFKKKKQSKKDEIKREEQLEKRLSTCKEEDDEGITIKVIDTSLHI</sequence>
<evidence type="ECO:0000313" key="3">
    <source>
        <dbReference type="Proteomes" id="UP001153737"/>
    </source>
</evidence>
<protein>
    <submittedName>
        <fullName evidence="2">Uncharacterized protein</fullName>
    </submittedName>
</protein>
<dbReference type="EMBL" id="OU896713">
    <property type="protein sequence ID" value="CAG9823395.1"/>
    <property type="molecule type" value="Genomic_DNA"/>
</dbReference>
<reference evidence="2" key="1">
    <citation type="submission" date="2022-01" db="EMBL/GenBank/DDBJ databases">
        <authorList>
            <person name="King R."/>
        </authorList>
    </citation>
    <scope>NUCLEOTIDE SEQUENCE</scope>
</reference>
<evidence type="ECO:0000256" key="1">
    <source>
        <dbReference type="SAM" id="MobiDB-lite"/>
    </source>
</evidence>
<reference evidence="2" key="2">
    <citation type="submission" date="2022-10" db="EMBL/GenBank/DDBJ databases">
        <authorList>
            <consortium name="ENA_rothamsted_submissions"/>
            <consortium name="culmorum"/>
            <person name="King R."/>
        </authorList>
    </citation>
    <scope>NUCLEOTIDE SEQUENCE</scope>
</reference>
<name>A0A9N9SKE0_PHACE</name>
<dbReference type="OrthoDB" id="1735926at2759"/>
<feature type="region of interest" description="Disordered" evidence="1">
    <location>
        <begin position="25"/>
        <end position="59"/>
    </location>
</feature>
<feature type="compositionally biased region" description="Basic residues" evidence="1">
    <location>
        <begin position="34"/>
        <end position="50"/>
    </location>
</feature>
<keyword evidence="3" id="KW-1185">Reference proteome</keyword>
<dbReference type="AlphaFoldDB" id="A0A9N9SKE0"/>
<dbReference type="Proteomes" id="UP001153737">
    <property type="component" value="Chromosome 7"/>
</dbReference>